<gene>
    <name evidence="1" type="ORF">CALMAC_LOCUS9582</name>
</gene>
<proteinExistence type="predicted"/>
<dbReference type="OrthoDB" id="424753at2759"/>
<evidence type="ECO:0000313" key="2">
    <source>
        <dbReference type="Proteomes" id="UP000410492"/>
    </source>
</evidence>
<evidence type="ECO:0000313" key="1">
    <source>
        <dbReference type="EMBL" id="VEN47953.1"/>
    </source>
</evidence>
<dbReference type="AlphaFoldDB" id="A0A653CJJ9"/>
<protein>
    <submittedName>
        <fullName evidence="1">Uncharacterized protein</fullName>
    </submittedName>
</protein>
<reference evidence="1 2" key="1">
    <citation type="submission" date="2019-01" db="EMBL/GenBank/DDBJ databases">
        <authorList>
            <person name="Sayadi A."/>
        </authorList>
    </citation>
    <scope>NUCLEOTIDE SEQUENCE [LARGE SCALE GENOMIC DNA]</scope>
</reference>
<name>A0A653CJJ9_CALMS</name>
<dbReference type="EMBL" id="CAACVG010007996">
    <property type="protein sequence ID" value="VEN47953.1"/>
    <property type="molecule type" value="Genomic_DNA"/>
</dbReference>
<dbReference type="Proteomes" id="UP000410492">
    <property type="component" value="Unassembled WGS sequence"/>
</dbReference>
<keyword evidence="2" id="KW-1185">Reference proteome</keyword>
<organism evidence="1 2">
    <name type="scientific">Callosobruchus maculatus</name>
    <name type="common">Southern cowpea weevil</name>
    <name type="synonym">Pulse bruchid</name>
    <dbReference type="NCBI Taxonomy" id="64391"/>
    <lineage>
        <taxon>Eukaryota</taxon>
        <taxon>Metazoa</taxon>
        <taxon>Ecdysozoa</taxon>
        <taxon>Arthropoda</taxon>
        <taxon>Hexapoda</taxon>
        <taxon>Insecta</taxon>
        <taxon>Pterygota</taxon>
        <taxon>Neoptera</taxon>
        <taxon>Endopterygota</taxon>
        <taxon>Coleoptera</taxon>
        <taxon>Polyphaga</taxon>
        <taxon>Cucujiformia</taxon>
        <taxon>Chrysomeloidea</taxon>
        <taxon>Chrysomelidae</taxon>
        <taxon>Bruchinae</taxon>
        <taxon>Bruchini</taxon>
        <taxon>Callosobruchus</taxon>
    </lineage>
</organism>
<accession>A0A653CJJ9</accession>
<sequence length="196" mass="21253">MQMQEKDAPDVATIDAKHVPIVVATIWRSNSSISGSKSSPKESVTTSIQTNIQVAAVVVLVDPRRNHPSVAHVDEFQSPSSSYIRRHPHLEVASLAIAIVNREILTRSQDLVKHLGVKLAVKKGKRHCQAVYYLDVYFANSLPLFKVSNNPVALVVAGRTASVTSILKFVAAPGNPIVRKQTTQTAIQGATKGKDD</sequence>